<keyword evidence="11 16" id="KW-0472">Membrane</keyword>
<keyword evidence="12" id="KW-0325">Glycoprotein</keyword>
<dbReference type="GO" id="GO:0050793">
    <property type="term" value="P:regulation of developmental process"/>
    <property type="evidence" value="ECO:0007669"/>
    <property type="project" value="UniProtKB-ARBA"/>
</dbReference>
<dbReference type="Gene3D" id="3.50.30.30">
    <property type="match status" value="1"/>
</dbReference>
<dbReference type="Pfam" id="PF04389">
    <property type="entry name" value="Peptidase_M28"/>
    <property type="match status" value="1"/>
</dbReference>
<dbReference type="KEGG" id="smo:SELMODRAFT_421595"/>
<keyword evidence="5" id="KW-0479">Metal-binding</keyword>
<dbReference type="EC" id="3.4.17.21" evidence="15"/>
<dbReference type="InterPro" id="IPR036757">
    <property type="entry name" value="TFR-like_dimer_dom_sf"/>
</dbReference>
<evidence type="ECO:0000256" key="5">
    <source>
        <dbReference type="ARBA" id="ARBA00022723"/>
    </source>
</evidence>
<dbReference type="InterPro" id="IPR007365">
    <property type="entry name" value="TFR-like_dimer_dom"/>
</dbReference>
<keyword evidence="8" id="KW-0735">Signal-anchor</keyword>
<dbReference type="FunCoup" id="D8SFR8">
    <property type="interactions" value="777"/>
</dbReference>
<comment type="cofactor">
    <cofactor evidence="1">
        <name>Zn(2+)</name>
        <dbReference type="ChEBI" id="CHEBI:29105"/>
    </cofactor>
</comment>
<keyword evidence="9 16" id="KW-1133">Transmembrane helix</keyword>
<evidence type="ECO:0000259" key="17">
    <source>
        <dbReference type="Pfam" id="PF02225"/>
    </source>
</evidence>
<evidence type="ECO:0000259" key="18">
    <source>
        <dbReference type="Pfam" id="PF04253"/>
    </source>
</evidence>
<dbReference type="GO" id="GO:0010073">
    <property type="term" value="P:meristem maintenance"/>
    <property type="evidence" value="ECO:0007669"/>
    <property type="project" value="UniProtKB-ARBA"/>
</dbReference>
<evidence type="ECO:0000256" key="1">
    <source>
        <dbReference type="ARBA" id="ARBA00001947"/>
    </source>
</evidence>
<dbReference type="InterPro" id="IPR003137">
    <property type="entry name" value="PA_domain"/>
</dbReference>
<evidence type="ECO:0000256" key="2">
    <source>
        <dbReference type="ARBA" id="ARBA00005634"/>
    </source>
</evidence>
<keyword evidence="6" id="KW-0378">Hydrolase</keyword>
<dbReference type="GO" id="GO:0004180">
    <property type="term" value="F:carboxypeptidase activity"/>
    <property type="evidence" value="ECO:0000318"/>
    <property type="project" value="GO_Central"/>
</dbReference>
<comment type="similarity">
    <text evidence="2">Belongs to the peptidase M28 family. M28B subfamily.</text>
</comment>
<dbReference type="SUPFAM" id="SSF52025">
    <property type="entry name" value="PA domain"/>
    <property type="match status" value="1"/>
</dbReference>
<gene>
    <name evidence="20" type="primary">AMP1A-1</name>
    <name evidence="20" type="ORF">SELMODRAFT_421595</name>
</gene>
<comment type="catalytic activity">
    <reaction evidence="13">
        <text>Release of an unsubstituted, C-terminal glutamyl residue, typically from Ac-Asp-Glu or folylpoly-gamma-glutamates.</text>
        <dbReference type="EC" id="3.4.17.21"/>
    </reaction>
</comment>
<evidence type="ECO:0000256" key="8">
    <source>
        <dbReference type="ARBA" id="ARBA00022968"/>
    </source>
</evidence>
<evidence type="ECO:0000256" key="12">
    <source>
        <dbReference type="ARBA" id="ARBA00023180"/>
    </source>
</evidence>
<dbReference type="Proteomes" id="UP000001514">
    <property type="component" value="Unassembled WGS sequence"/>
</dbReference>
<dbReference type="Pfam" id="PF02225">
    <property type="entry name" value="PA"/>
    <property type="match status" value="1"/>
</dbReference>
<dbReference type="FunFam" id="1.20.930.40:FF:000001">
    <property type="entry name" value="N-acetylated-alpha-linked acidic dipeptidase 2"/>
    <property type="match status" value="1"/>
</dbReference>
<protein>
    <recommendedName>
        <fullName evidence="15">glutamate carboxypeptidase II</fullName>
        <ecNumber evidence="15">3.4.17.21</ecNumber>
    </recommendedName>
</protein>
<sequence>MWNTHWWAKQENGHHTLARSGLIPLDMEEDPSSSTTSPLCRIRQARHKQILRHCLLNALFILLGAILIALSATLIDRSLSAWSRRRESISSQRFHAAFLDLACNTTVDRHLRELTRHPHVAGLPRDFATAEYVFSALQSYGLAPHFADYSVLLSYPVERNLSLLHPDGSLKLELSLREEDPGGGDGGGGGPAAVISSYHAYSPSGDVQGEVVYVNYGRSEDYQELELLGVDVRGAIVLARYGQIFRGDIVENAASRGAVAAIIFSDPGDYAANQTQGYFPDSSWLTPTGVQRGTVFQGNGDPLTPGWPSSTANSERIPESRAGLPTIPSLPISARDARPILESLGGKVAPRGWRGGFAMEYRTGRGPAKLRFHYVLFHGIGGGGMICHVNANQTLASIRNVLGAIKGYEEPDRFILLGNHRDAWTFGAVDPNSGTAALLEIASRLGRLVRAGWKPRRTIVLASWDAEEFGSVGSTEWVEENLDLLGARAVAYLNVDCAVSGPGFFAGATPQLDDLLVDVTKEVGDPDTGRGSVYDSWASRSPIGGGGKSSPTVDRLGGTDSDFVAFLQRAGVPAVDMYFGKSYPVYHSLYDNYDWMKRYGDPLFHRHVAVSSIWGLMALRLADCLVLPFNYGSYATQAQVYGNAVEDALRAAKAPRNVTASPLRTSLASFVEGAKQAGHDSKKLEREISLLLPRRTLNDRLMLAERAFLEEGGIPGRTWHKHLIYGPSKNNGYQSEAFPAVLDAIVEASGSTNPDKWDAVQHQIWRVSRVLERATLVLRGELT</sequence>
<dbReference type="GO" id="GO:0006508">
    <property type="term" value="P:proteolysis"/>
    <property type="evidence" value="ECO:0007669"/>
    <property type="project" value="UniProtKB-KW"/>
</dbReference>
<evidence type="ECO:0000256" key="15">
    <source>
        <dbReference type="ARBA" id="ARBA00066561"/>
    </source>
</evidence>
<keyword evidence="7" id="KW-0862">Zinc</keyword>
<evidence type="ECO:0000256" key="13">
    <source>
        <dbReference type="ARBA" id="ARBA00052003"/>
    </source>
</evidence>
<evidence type="ECO:0000256" key="4">
    <source>
        <dbReference type="ARBA" id="ARBA00022692"/>
    </source>
</evidence>
<evidence type="ECO:0000313" key="20">
    <source>
        <dbReference type="EMBL" id="EFJ16884.1"/>
    </source>
</evidence>
<dbReference type="FunFam" id="3.40.630.10:FF:000164">
    <property type="entry name" value="Os01g0740650 protein"/>
    <property type="match status" value="1"/>
</dbReference>
<dbReference type="Gramene" id="EFJ16884">
    <property type="protein sequence ID" value="EFJ16884"/>
    <property type="gene ID" value="SELMODRAFT_421595"/>
</dbReference>
<dbReference type="InterPro" id="IPR046450">
    <property type="entry name" value="PA_dom_sf"/>
</dbReference>
<evidence type="ECO:0000256" key="16">
    <source>
        <dbReference type="SAM" id="Phobius"/>
    </source>
</evidence>
<evidence type="ECO:0000256" key="11">
    <source>
        <dbReference type="ARBA" id="ARBA00023136"/>
    </source>
</evidence>
<evidence type="ECO:0000256" key="6">
    <source>
        <dbReference type="ARBA" id="ARBA00022801"/>
    </source>
</evidence>
<accession>D8SFR8</accession>
<name>D8SFR8_SELML</name>
<dbReference type="FunFam" id="3.50.30.30:FF:000045">
    <property type="entry name" value="Predicted protein"/>
    <property type="match status" value="1"/>
</dbReference>
<keyword evidence="4 16" id="KW-0812">Transmembrane</keyword>
<dbReference type="GO" id="GO:0046872">
    <property type="term" value="F:metal ion binding"/>
    <property type="evidence" value="ECO:0007669"/>
    <property type="project" value="UniProtKB-KW"/>
</dbReference>
<dbReference type="CDD" id="cd08022">
    <property type="entry name" value="M28_PSMA_like"/>
    <property type="match status" value="1"/>
</dbReference>
<feature type="transmembrane region" description="Helical" evidence="16">
    <location>
        <begin position="54"/>
        <end position="75"/>
    </location>
</feature>
<keyword evidence="3" id="KW-0645">Protease</keyword>
<dbReference type="AlphaFoldDB" id="D8SFR8"/>
<dbReference type="InParanoid" id="D8SFR8"/>
<evidence type="ECO:0000256" key="14">
    <source>
        <dbReference type="ARBA" id="ARBA00060399"/>
    </source>
</evidence>
<proteinExistence type="inferred from homology"/>
<dbReference type="GO" id="GO:0012505">
    <property type="term" value="C:endomembrane system"/>
    <property type="evidence" value="ECO:0007669"/>
    <property type="project" value="UniProtKB-SubCell"/>
</dbReference>
<dbReference type="eggNOG" id="KOG2195">
    <property type="taxonomic scope" value="Eukaryota"/>
</dbReference>
<evidence type="ECO:0000256" key="7">
    <source>
        <dbReference type="ARBA" id="ARBA00022833"/>
    </source>
</evidence>
<dbReference type="InterPro" id="IPR007484">
    <property type="entry name" value="Peptidase_M28"/>
</dbReference>
<feature type="domain" description="Transferrin receptor-like dimerisation" evidence="18">
    <location>
        <begin position="659"/>
        <end position="778"/>
    </location>
</feature>
<evidence type="ECO:0000256" key="10">
    <source>
        <dbReference type="ARBA" id="ARBA00023049"/>
    </source>
</evidence>
<keyword evidence="21" id="KW-1185">Reference proteome</keyword>
<dbReference type="Pfam" id="PF04253">
    <property type="entry name" value="TFR_dimer"/>
    <property type="match status" value="1"/>
</dbReference>
<reference evidence="20 21" key="1">
    <citation type="journal article" date="2011" name="Science">
        <title>The Selaginella genome identifies genetic changes associated with the evolution of vascular plants.</title>
        <authorList>
            <person name="Banks J.A."/>
            <person name="Nishiyama T."/>
            <person name="Hasebe M."/>
            <person name="Bowman J.L."/>
            <person name="Gribskov M."/>
            <person name="dePamphilis C."/>
            <person name="Albert V.A."/>
            <person name="Aono N."/>
            <person name="Aoyama T."/>
            <person name="Ambrose B.A."/>
            <person name="Ashton N.W."/>
            <person name="Axtell M.J."/>
            <person name="Barker E."/>
            <person name="Barker M.S."/>
            <person name="Bennetzen J.L."/>
            <person name="Bonawitz N.D."/>
            <person name="Chapple C."/>
            <person name="Cheng C."/>
            <person name="Correa L.G."/>
            <person name="Dacre M."/>
            <person name="DeBarry J."/>
            <person name="Dreyer I."/>
            <person name="Elias M."/>
            <person name="Engstrom E.M."/>
            <person name="Estelle M."/>
            <person name="Feng L."/>
            <person name="Finet C."/>
            <person name="Floyd S.K."/>
            <person name="Frommer W.B."/>
            <person name="Fujita T."/>
            <person name="Gramzow L."/>
            <person name="Gutensohn M."/>
            <person name="Harholt J."/>
            <person name="Hattori M."/>
            <person name="Heyl A."/>
            <person name="Hirai T."/>
            <person name="Hiwatashi Y."/>
            <person name="Ishikawa M."/>
            <person name="Iwata M."/>
            <person name="Karol K.G."/>
            <person name="Koehler B."/>
            <person name="Kolukisaoglu U."/>
            <person name="Kubo M."/>
            <person name="Kurata T."/>
            <person name="Lalonde S."/>
            <person name="Li K."/>
            <person name="Li Y."/>
            <person name="Litt A."/>
            <person name="Lyons E."/>
            <person name="Manning G."/>
            <person name="Maruyama T."/>
            <person name="Michael T.P."/>
            <person name="Mikami K."/>
            <person name="Miyazaki S."/>
            <person name="Morinaga S."/>
            <person name="Murata T."/>
            <person name="Mueller-Roeber B."/>
            <person name="Nelson D.R."/>
            <person name="Obara M."/>
            <person name="Oguri Y."/>
            <person name="Olmstead R.G."/>
            <person name="Onodera N."/>
            <person name="Petersen B.L."/>
            <person name="Pils B."/>
            <person name="Prigge M."/>
            <person name="Rensing S.A."/>
            <person name="Riano-Pachon D.M."/>
            <person name="Roberts A.W."/>
            <person name="Sato Y."/>
            <person name="Scheller H.V."/>
            <person name="Schulz B."/>
            <person name="Schulz C."/>
            <person name="Shakirov E.V."/>
            <person name="Shibagaki N."/>
            <person name="Shinohara N."/>
            <person name="Shippen D.E."/>
            <person name="Soerensen I."/>
            <person name="Sotooka R."/>
            <person name="Sugimoto N."/>
            <person name="Sugita M."/>
            <person name="Sumikawa N."/>
            <person name="Tanurdzic M."/>
            <person name="Theissen G."/>
            <person name="Ulvskov P."/>
            <person name="Wakazuki S."/>
            <person name="Weng J.K."/>
            <person name="Willats W.W."/>
            <person name="Wipf D."/>
            <person name="Wolf P.G."/>
            <person name="Yang L."/>
            <person name="Zimmer A.D."/>
            <person name="Zhu Q."/>
            <person name="Mitros T."/>
            <person name="Hellsten U."/>
            <person name="Loque D."/>
            <person name="Otillar R."/>
            <person name="Salamov A."/>
            <person name="Schmutz J."/>
            <person name="Shapiro H."/>
            <person name="Lindquist E."/>
            <person name="Lucas S."/>
            <person name="Rokhsar D."/>
            <person name="Grigoriev I.V."/>
        </authorList>
    </citation>
    <scope>NUCLEOTIDE SEQUENCE [LARGE SCALE GENOMIC DNA]</scope>
</reference>
<dbReference type="PANTHER" id="PTHR10404:SF46">
    <property type="entry name" value="VACUOLAR PROTEIN SORTING-ASSOCIATED PROTEIN 70"/>
    <property type="match status" value="1"/>
</dbReference>
<evidence type="ECO:0000313" key="21">
    <source>
        <dbReference type="Proteomes" id="UP000001514"/>
    </source>
</evidence>
<dbReference type="OMA" id="HMAGTPG"/>
<evidence type="ECO:0000256" key="9">
    <source>
        <dbReference type="ARBA" id="ARBA00022989"/>
    </source>
</evidence>
<dbReference type="SUPFAM" id="SSF47672">
    <property type="entry name" value="Transferrin receptor-like dimerisation domain"/>
    <property type="match status" value="1"/>
</dbReference>
<feature type="domain" description="Peptidase M28" evidence="19">
    <location>
        <begin position="400"/>
        <end position="594"/>
    </location>
</feature>
<dbReference type="SUPFAM" id="SSF53187">
    <property type="entry name" value="Zn-dependent exopeptidases"/>
    <property type="match status" value="1"/>
</dbReference>
<organism evidence="21">
    <name type="scientific">Selaginella moellendorffii</name>
    <name type="common">Spikemoss</name>
    <dbReference type="NCBI Taxonomy" id="88036"/>
    <lineage>
        <taxon>Eukaryota</taxon>
        <taxon>Viridiplantae</taxon>
        <taxon>Streptophyta</taxon>
        <taxon>Embryophyta</taxon>
        <taxon>Tracheophyta</taxon>
        <taxon>Lycopodiopsida</taxon>
        <taxon>Selaginellales</taxon>
        <taxon>Selaginellaceae</taxon>
        <taxon>Selaginella</taxon>
    </lineage>
</organism>
<dbReference type="Gene3D" id="3.40.630.10">
    <property type="entry name" value="Zn peptidases"/>
    <property type="match status" value="1"/>
</dbReference>
<feature type="domain" description="PA" evidence="17">
    <location>
        <begin position="207"/>
        <end position="294"/>
    </location>
</feature>
<keyword evidence="10" id="KW-0482">Metalloprotease</keyword>
<dbReference type="InterPro" id="IPR039373">
    <property type="entry name" value="Peptidase_M28B"/>
</dbReference>
<dbReference type="GO" id="GO:0004181">
    <property type="term" value="F:metallocarboxypeptidase activity"/>
    <property type="evidence" value="ECO:0007669"/>
    <property type="project" value="UniProtKB-EC"/>
</dbReference>
<comment type="subcellular location">
    <subcellularLocation>
        <location evidence="14">Endomembrane system</location>
        <topology evidence="14">Single-pass type II membrane protein</topology>
    </subcellularLocation>
</comment>
<dbReference type="EMBL" id="GL377617">
    <property type="protein sequence ID" value="EFJ16884.1"/>
    <property type="molecule type" value="Genomic_DNA"/>
</dbReference>
<evidence type="ECO:0000259" key="19">
    <source>
        <dbReference type="Pfam" id="PF04389"/>
    </source>
</evidence>
<dbReference type="CDD" id="cd02121">
    <property type="entry name" value="PA_GCPII_like"/>
    <property type="match status" value="1"/>
</dbReference>
<evidence type="ECO:0000256" key="3">
    <source>
        <dbReference type="ARBA" id="ARBA00022670"/>
    </source>
</evidence>
<dbReference type="HOGENOM" id="CLU_005688_2_1_1"/>
<dbReference type="Gene3D" id="1.20.930.40">
    <property type="entry name" value="Transferrin receptor-like, dimerisation domain"/>
    <property type="match status" value="1"/>
</dbReference>
<dbReference type="MEROPS" id="M28.A02"/>
<dbReference type="PANTHER" id="PTHR10404">
    <property type="entry name" value="N-ACETYLATED-ALPHA-LINKED ACIDIC DIPEPTIDASE"/>
    <property type="match status" value="1"/>
</dbReference>